<sequence>MKKYAFPRSFMKGSLLVALLAGFTLLQAPALAETDQASSPWSDVAQNHWAAGALQELVERYKLQLGFPDGQFKGQSPLSRYEMAALLAKVLKTIESKQLELKTADLALIEELKALLLETSEAQNERLEMLEDRSDLLRSDLEEGLDKLEAALGIRPFGSLAVRYCGMTTRLGDPAQILGANFLGSTFQVRLGAGVQGKVPGGFDWQVRLLTNDNNSYNLSWYPFGGNHIPRAPITLDRFFIRYQPQDLNASNFQWALTAGKAPNLFAETELVFDEDISFSGLSQSLKWKNLAPFWKSLSLEGGEYALLVEETFITTALLGAKLSSEFQPAEAVHLKVGGSYLHYLGADQLAKYNFAQGYQGIFSSRNRGADKNNFESDFHLLNGFAKLELNFWENLPISLNAEYLRNLGSVDKNQGWWAGLQLGELKDPGSWQFKYAYRGLEQEANLSLMVEDTLAGTNVSGHMLDLGVRLAEKTSLNLTLHMRTPLNQPESDHLYILYTTLRQDF</sequence>
<proteinExistence type="predicted"/>
<feature type="coiled-coil region" evidence="1">
    <location>
        <begin position="113"/>
        <end position="140"/>
    </location>
</feature>
<accession>A0A2M7G2C8</accession>
<dbReference type="InterPro" id="IPR032638">
    <property type="entry name" value="Porin_5"/>
</dbReference>
<dbReference type="AlphaFoldDB" id="A0A2M7G2C8"/>
<dbReference type="EMBL" id="PFFQ01000045">
    <property type="protein sequence ID" value="PIW15757.1"/>
    <property type="molecule type" value="Genomic_DNA"/>
</dbReference>
<dbReference type="InterPro" id="IPR001119">
    <property type="entry name" value="SLH_dom"/>
</dbReference>
<evidence type="ECO:0000313" key="5">
    <source>
        <dbReference type="Proteomes" id="UP000231019"/>
    </source>
</evidence>
<protein>
    <recommendedName>
        <fullName evidence="3">SLH domain-containing protein</fullName>
    </recommendedName>
</protein>
<dbReference type="PANTHER" id="PTHR43308:SF1">
    <property type="entry name" value="OUTER MEMBRANE PROTEIN ALPHA"/>
    <property type="match status" value="1"/>
</dbReference>
<dbReference type="InterPro" id="IPR051465">
    <property type="entry name" value="Cell_Envelope_Struct_Comp"/>
</dbReference>
<feature type="signal peptide" evidence="2">
    <location>
        <begin position="1"/>
        <end position="32"/>
    </location>
</feature>
<evidence type="ECO:0000256" key="2">
    <source>
        <dbReference type="SAM" id="SignalP"/>
    </source>
</evidence>
<name>A0A2M7G2C8_9BACT</name>
<dbReference type="Pfam" id="PF16930">
    <property type="entry name" value="Porin_5"/>
    <property type="match status" value="1"/>
</dbReference>
<feature type="chain" id="PRO_5014714618" description="SLH domain-containing protein" evidence="2">
    <location>
        <begin position="33"/>
        <end position="506"/>
    </location>
</feature>
<keyword evidence="2" id="KW-0732">Signal</keyword>
<gene>
    <name evidence="4" type="ORF">COW36_15930</name>
</gene>
<dbReference type="Proteomes" id="UP000231019">
    <property type="component" value="Unassembled WGS sequence"/>
</dbReference>
<dbReference type="PROSITE" id="PS51272">
    <property type="entry name" value="SLH"/>
    <property type="match status" value="1"/>
</dbReference>
<evidence type="ECO:0000256" key="1">
    <source>
        <dbReference type="SAM" id="Coils"/>
    </source>
</evidence>
<evidence type="ECO:0000313" key="4">
    <source>
        <dbReference type="EMBL" id="PIW15757.1"/>
    </source>
</evidence>
<comment type="caution">
    <text evidence="4">The sequence shown here is derived from an EMBL/GenBank/DDBJ whole genome shotgun (WGS) entry which is preliminary data.</text>
</comment>
<keyword evidence="1" id="KW-0175">Coiled coil</keyword>
<organism evidence="4 5">
    <name type="scientific">bacterium (Candidatus Blackallbacteria) CG17_big_fil_post_rev_8_21_14_2_50_48_46</name>
    <dbReference type="NCBI Taxonomy" id="2014261"/>
    <lineage>
        <taxon>Bacteria</taxon>
        <taxon>Candidatus Blackallbacteria</taxon>
    </lineage>
</organism>
<dbReference type="PANTHER" id="PTHR43308">
    <property type="entry name" value="OUTER MEMBRANE PROTEIN ALPHA-RELATED"/>
    <property type="match status" value="1"/>
</dbReference>
<evidence type="ECO:0000259" key="3">
    <source>
        <dbReference type="PROSITE" id="PS51272"/>
    </source>
</evidence>
<feature type="domain" description="SLH" evidence="3">
    <location>
        <begin position="37"/>
        <end position="101"/>
    </location>
</feature>
<reference evidence="4 5" key="1">
    <citation type="submission" date="2017-09" db="EMBL/GenBank/DDBJ databases">
        <title>Depth-based differentiation of microbial function through sediment-hosted aquifers and enrichment of novel symbionts in the deep terrestrial subsurface.</title>
        <authorList>
            <person name="Probst A.J."/>
            <person name="Ladd B."/>
            <person name="Jarett J.K."/>
            <person name="Geller-Mcgrath D.E."/>
            <person name="Sieber C.M."/>
            <person name="Emerson J.B."/>
            <person name="Anantharaman K."/>
            <person name="Thomas B.C."/>
            <person name="Malmstrom R."/>
            <person name="Stieglmeier M."/>
            <person name="Klingl A."/>
            <person name="Woyke T."/>
            <person name="Ryan C.M."/>
            <person name="Banfield J.F."/>
        </authorList>
    </citation>
    <scope>NUCLEOTIDE SEQUENCE [LARGE SCALE GENOMIC DNA]</scope>
    <source>
        <strain evidence="4">CG17_big_fil_post_rev_8_21_14_2_50_48_46</strain>
    </source>
</reference>